<name>A0AAE0AZ11_9ROSI</name>
<feature type="signal peptide" evidence="1">
    <location>
        <begin position="1"/>
        <end position="26"/>
    </location>
</feature>
<evidence type="ECO:0000256" key="1">
    <source>
        <dbReference type="SAM" id="SignalP"/>
    </source>
</evidence>
<reference evidence="2" key="1">
    <citation type="journal article" date="2023" name="Plant J.">
        <title>Genome sequences and population genomics provide insights into the demographic history, inbreeding, and mutation load of two 'living fossil' tree species of Dipteronia.</title>
        <authorList>
            <person name="Feng Y."/>
            <person name="Comes H.P."/>
            <person name="Chen J."/>
            <person name="Zhu S."/>
            <person name="Lu R."/>
            <person name="Zhang X."/>
            <person name="Li P."/>
            <person name="Qiu J."/>
            <person name="Olsen K.M."/>
            <person name="Qiu Y."/>
        </authorList>
    </citation>
    <scope>NUCLEOTIDE SEQUENCE</scope>
    <source>
        <strain evidence="2">NBL</strain>
    </source>
</reference>
<comment type="caution">
    <text evidence="2">The sequence shown here is derived from an EMBL/GenBank/DDBJ whole genome shotgun (WGS) entry which is preliminary data.</text>
</comment>
<dbReference type="AlphaFoldDB" id="A0AAE0AZ11"/>
<dbReference type="Proteomes" id="UP001281410">
    <property type="component" value="Unassembled WGS sequence"/>
</dbReference>
<proteinExistence type="predicted"/>
<gene>
    <name evidence="2" type="ORF">Dsin_006337</name>
</gene>
<feature type="chain" id="PRO_5042175260" evidence="1">
    <location>
        <begin position="27"/>
        <end position="110"/>
    </location>
</feature>
<protein>
    <submittedName>
        <fullName evidence="2">Uncharacterized protein</fullName>
    </submittedName>
</protein>
<evidence type="ECO:0000313" key="3">
    <source>
        <dbReference type="Proteomes" id="UP001281410"/>
    </source>
</evidence>
<keyword evidence="1" id="KW-0732">Signal</keyword>
<accession>A0AAE0AZ11</accession>
<dbReference type="EMBL" id="JANJYJ010000002">
    <property type="protein sequence ID" value="KAK3226475.1"/>
    <property type="molecule type" value="Genomic_DNA"/>
</dbReference>
<organism evidence="2 3">
    <name type="scientific">Dipteronia sinensis</name>
    <dbReference type="NCBI Taxonomy" id="43782"/>
    <lineage>
        <taxon>Eukaryota</taxon>
        <taxon>Viridiplantae</taxon>
        <taxon>Streptophyta</taxon>
        <taxon>Embryophyta</taxon>
        <taxon>Tracheophyta</taxon>
        <taxon>Spermatophyta</taxon>
        <taxon>Magnoliopsida</taxon>
        <taxon>eudicotyledons</taxon>
        <taxon>Gunneridae</taxon>
        <taxon>Pentapetalae</taxon>
        <taxon>rosids</taxon>
        <taxon>malvids</taxon>
        <taxon>Sapindales</taxon>
        <taxon>Sapindaceae</taxon>
        <taxon>Hippocastanoideae</taxon>
        <taxon>Acereae</taxon>
        <taxon>Dipteronia</taxon>
    </lineage>
</organism>
<sequence length="110" mass="12188">MELKSTTLLASLFILFLLSSSKGGSSEVVAAVDSHEVYEIDYKGPETHASIPPPDHSRRKPVIRHEATVDPPKCKGLRGCNVVPNVSLHDLTCLIYFLICMFFETTSNIR</sequence>
<keyword evidence="3" id="KW-1185">Reference proteome</keyword>
<evidence type="ECO:0000313" key="2">
    <source>
        <dbReference type="EMBL" id="KAK3226475.1"/>
    </source>
</evidence>